<dbReference type="AlphaFoldDB" id="A0AB39KZR0"/>
<accession>A0AB39KZR0</accession>
<protein>
    <submittedName>
        <fullName evidence="2">Uncharacterized protein</fullName>
    </submittedName>
</protein>
<keyword evidence="1" id="KW-0472">Membrane</keyword>
<name>A0AB39KZR0_9MICC</name>
<sequence>MSWIVVIAFAIVLVAGYFWVRKNFKREIERFRQIRRSDRGE</sequence>
<reference evidence="2" key="1">
    <citation type="submission" date="2024-07" db="EMBL/GenBank/DDBJ databases">
        <authorList>
            <person name="fu j."/>
        </authorList>
    </citation>
    <scope>NUCLEOTIDE SEQUENCE</scope>
    <source>
        <strain evidence="2">P10A9</strain>
    </source>
</reference>
<organism evidence="2">
    <name type="scientific">Sinomonas puerhi</name>
    <dbReference type="NCBI Taxonomy" id="3238584"/>
    <lineage>
        <taxon>Bacteria</taxon>
        <taxon>Bacillati</taxon>
        <taxon>Actinomycetota</taxon>
        <taxon>Actinomycetes</taxon>
        <taxon>Micrococcales</taxon>
        <taxon>Micrococcaceae</taxon>
        <taxon>Sinomonas</taxon>
    </lineage>
</organism>
<gene>
    <name evidence="2" type="ORF">AB5L97_13870</name>
</gene>
<dbReference type="EMBL" id="CP163302">
    <property type="protein sequence ID" value="XDP44356.1"/>
    <property type="molecule type" value="Genomic_DNA"/>
</dbReference>
<keyword evidence="1" id="KW-1133">Transmembrane helix</keyword>
<feature type="transmembrane region" description="Helical" evidence="1">
    <location>
        <begin position="6"/>
        <end position="24"/>
    </location>
</feature>
<proteinExistence type="predicted"/>
<evidence type="ECO:0000256" key="1">
    <source>
        <dbReference type="SAM" id="Phobius"/>
    </source>
</evidence>
<dbReference type="KEGG" id="spue:AB5L97_13870"/>
<dbReference type="RefSeq" id="WP_307955633.1">
    <property type="nucleotide sequence ID" value="NZ_CP163302.1"/>
</dbReference>
<keyword evidence="1" id="KW-0812">Transmembrane</keyword>
<evidence type="ECO:0000313" key="2">
    <source>
        <dbReference type="EMBL" id="XDP44356.1"/>
    </source>
</evidence>